<sequence length="626" mass="71725">MPKLRRGRGGARGDLWTLAGGEDRVLQSFIAIGILPNPISSSSKVWSRLASVVFGQDSSNNRKWLYTTWTLNRKGIKTRVEATLQRKSEQATGQILSASQEQHVEQDHQVNKKDDKEMQTGTVSDQVKEESELGLLNDDDRNDDIAKQGTESEDDSVDEQMYKNDDRETETDTNSESEDDADTEQVENDERKTYIGTESEEEEDNYSEVVQGEIKSEKITQTGTDSEEEDDSEIEKFVDINDDREIQTGTESEESDSDVEQVEKKTVKVKQRGMESEEDEDSEVEQGKDDEESERTIESDESTMKVKEETSRYRKIPPMPSKFYITLAKHKWLLIAPQKGNSKLATPWTNVLYNEIVKQHPGCVLKFTYHHIRVPENILNIPIKSTKNVAQAEETWLKRGEPIVQVKKSKFYNIPQTIPEPKKKTKTLWEQGQTELVVSVIKSQDQCVTLRHSEFMTLRPEELICGETITLNGVILGGSREQMSRHLMRNVNLDTFDAAVSFVNVNNNHWRFLYLHVPSRSLFVMDPAAAEQDLHLSTTAVQCYNRYFRMRQNLYGKQMAKEAIQSFPVIPSFNMKNSPRDMCRLWEEMAEELLSTSEKDYCSMCGLKEVPRDKEIEAVVIDWVGA</sequence>
<keyword evidence="3" id="KW-1185">Reference proteome</keyword>
<feature type="compositionally biased region" description="Basic and acidic residues" evidence="1">
    <location>
        <begin position="102"/>
        <end position="118"/>
    </location>
</feature>
<organism evidence="2 3">
    <name type="scientific">Dissostichus eleginoides</name>
    <name type="common">Patagonian toothfish</name>
    <name type="synonym">Dissostichus amissus</name>
    <dbReference type="NCBI Taxonomy" id="100907"/>
    <lineage>
        <taxon>Eukaryota</taxon>
        <taxon>Metazoa</taxon>
        <taxon>Chordata</taxon>
        <taxon>Craniata</taxon>
        <taxon>Vertebrata</taxon>
        <taxon>Euteleostomi</taxon>
        <taxon>Actinopterygii</taxon>
        <taxon>Neopterygii</taxon>
        <taxon>Teleostei</taxon>
        <taxon>Neoteleostei</taxon>
        <taxon>Acanthomorphata</taxon>
        <taxon>Eupercaria</taxon>
        <taxon>Perciformes</taxon>
        <taxon>Notothenioidei</taxon>
        <taxon>Nototheniidae</taxon>
        <taxon>Dissostichus</taxon>
    </lineage>
</organism>
<feature type="compositionally biased region" description="Acidic residues" evidence="1">
    <location>
        <begin position="167"/>
        <end position="187"/>
    </location>
</feature>
<feature type="compositionally biased region" description="Basic and acidic residues" evidence="1">
    <location>
        <begin position="294"/>
        <end position="312"/>
    </location>
</feature>
<evidence type="ECO:0000313" key="3">
    <source>
        <dbReference type="Proteomes" id="UP001228049"/>
    </source>
</evidence>
<name>A0AAD9F555_DISEL</name>
<reference evidence="2" key="1">
    <citation type="submission" date="2023-04" db="EMBL/GenBank/DDBJ databases">
        <title>Chromosome-level genome of Chaenocephalus aceratus.</title>
        <authorList>
            <person name="Park H."/>
        </authorList>
    </citation>
    <scope>NUCLEOTIDE SEQUENCE</scope>
    <source>
        <strain evidence="2">DE</strain>
        <tissue evidence="2">Muscle</tissue>
    </source>
</reference>
<dbReference type="Proteomes" id="UP001228049">
    <property type="component" value="Unassembled WGS sequence"/>
</dbReference>
<feature type="compositionally biased region" description="Acidic residues" evidence="1">
    <location>
        <begin position="276"/>
        <end position="293"/>
    </location>
</feature>
<feature type="compositionally biased region" description="Acidic residues" evidence="1">
    <location>
        <begin position="251"/>
        <end position="260"/>
    </location>
</feature>
<protein>
    <submittedName>
        <fullName evidence="2">Replicase polyprotein 1a</fullName>
    </submittedName>
</protein>
<proteinExistence type="predicted"/>
<evidence type="ECO:0000256" key="1">
    <source>
        <dbReference type="SAM" id="MobiDB-lite"/>
    </source>
</evidence>
<accession>A0AAD9F555</accession>
<dbReference type="AlphaFoldDB" id="A0AAD9F555"/>
<comment type="caution">
    <text evidence="2">The sequence shown here is derived from an EMBL/GenBank/DDBJ whole genome shotgun (WGS) entry which is preliminary data.</text>
</comment>
<dbReference type="EMBL" id="JASDAP010000017">
    <property type="protein sequence ID" value="KAK1888606.1"/>
    <property type="molecule type" value="Genomic_DNA"/>
</dbReference>
<gene>
    <name evidence="2" type="ORF">KUDE01_013286</name>
</gene>
<feature type="compositionally biased region" description="Basic and acidic residues" evidence="1">
    <location>
        <begin position="234"/>
        <end position="246"/>
    </location>
</feature>
<feature type="region of interest" description="Disordered" evidence="1">
    <location>
        <begin position="87"/>
        <end position="312"/>
    </location>
</feature>
<evidence type="ECO:0000313" key="2">
    <source>
        <dbReference type="EMBL" id="KAK1888606.1"/>
    </source>
</evidence>
<feature type="compositionally biased region" description="Polar residues" evidence="1">
    <location>
        <begin position="90"/>
        <end position="101"/>
    </location>
</feature>